<dbReference type="EMBL" id="JAFEUF010000037">
    <property type="protein sequence ID" value="MBM7054269.1"/>
    <property type="molecule type" value="Genomic_DNA"/>
</dbReference>
<sequence length="91" mass="10528">MNDPVKKSPWEAPPPQRQKKLSQRRAERLARRAEYWGQRIAAARNISLEAAASLTFDRARGELDRLPDHMRDAAWEALIRAVDKVRETHAQ</sequence>
<gene>
    <name evidence="2" type="ORF">JS521_10430</name>
</gene>
<dbReference type="RefSeq" id="WP_205082439.1">
    <property type="nucleotide sequence ID" value="NZ_JAFEUF010000037.1"/>
</dbReference>
<name>A0ABS2HWN3_9ACTN</name>
<evidence type="ECO:0000256" key="1">
    <source>
        <dbReference type="SAM" id="MobiDB-lite"/>
    </source>
</evidence>
<evidence type="ECO:0008006" key="4">
    <source>
        <dbReference type="Google" id="ProtNLM"/>
    </source>
</evidence>
<protein>
    <recommendedName>
        <fullName evidence="4">Phage protein</fullName>
    </recommendedName>
</protein>
<comment type="caution">
    <text evidence="2">The sequence shown here is derived from an EMBL/GenBank/DDBJ whole genome shotgun (WGS) entry which is preliminary data.</text>
</comment>
<feature type="region of interest" description="Disordered" evidence="1">
    <location>
        <begin position="1"/>
        <end position="25"/>
    </location>
</feature>
<reference evidence="2 3" key="1">
    <citation type="submission" date="2021-02" db="EMBL/GenBank/DDBJ databases">
        <title>Genome Streptomyces sp. RHZ10.</title>
        <authorList>
            <person name="Besaury L."/>
        </authorList>
    </citation>
    <scope>NUCLEOTIDE SEQUENCE [LARGE SCALE GENOMIC DNA]</scope>
    <source>
        <strain evidence="2 3">RHZ10</strain>
    </source>
</reference>
<accession>A0ABS2HWN3</accession>
<evidence type="ECO:0000313" key="2">
    <source>
        <dbReference type="EMBL" id="MBM7054269.1"/>
    </source>
</evidence>
<dbReference type="Proteomes" id="UP000712045">
    <property type="component" value="Unassembled WGS sequence"/>
</dbReference>
<evidence type="ECO:0000313" key="3">
    <source>
        <dbReference type="Proteomes" id="UP000712045"/>
    </source>
</evidence>
<keyword evidence="3" id="KW-1185">Reference proteome</keyword>
<proteinExistence type="predicted"/>
<organism evidence="2 3">
    <name type="scientific">Streptomyces durocortorensis</name>
    <dbReference type="NCBI Taxonomy" id="2811104"/>
    <lineage>
        <taxon>Bacteria</taxon>
        <taxon>Bacillati</taxon>
        <taxon>Actinomycetota</taxon>
        <taxon>Actinomycetes</taxon>
        <taxon>Kitasatosporales</taxon>
        <taxon>Streptomycetaceae</taxon>
        <taxon>Streptomyces</taxon>
    </lineage>
</organism>